<dbReference type="InterPro" id="IPR000326">
    <property type="entry name" value="PAP2/HPO"/>
</dbReference>
<proteinExistence type="predicted"/>
<evidence type="ECO:0000313" key="3">
    <source>
        <dbReference type="EMBL" id="EEN83391.1"/>
    </source>
</evidence>
<protein>
    <submittedName>
        <fullName evidence="3">PAP2 family protein</fullName>
    </submittedName>
</protein>
<accession>C3J8S5</accession>
<name>C3J8S5_POREA</name>
<dbReference type="AlphaFoldDB" id="C3J8S5"/>
<dbReference type="PANTHER" id="PTHR14969:SF13">
    <property type="entry name" value="AT30094P"/>
    <property type="match status" value="1"/>
</dbReference>
<dbReference type="RefSeq" id="WP_004332431.1">
    <property type="nucleotide sequence ID" value="NZ_ACNN01000007.1"/>
</dbReference>
<keyword evidence="1" id="KW-0732">Signal</keyword>
<dbReference type="eggNOG" id="COG0671">
    <property type="taxonomic scope" value="Bacteria"/>
</dbReference>
<feature type="signal peptide" evidence="1">
    <location>
        <begin position="1"/>
        <end position="20"/>
    </location>
</feature>
<feature type="chain" id="PRO_5002926236" evidence="1">
    <location>
        <begin position="21"/>
        <end position="401"/>
    </location>
</feature>
<keyword evidence="4" id="KW-1185">Reference proteome</keyword>
<evidence type="ECO:0000313" key="4">
    <source>
        <dbReference type="Proteomes" id="UP000004295"/>
    </source>
</evidence>
<dbReference type="PANTHER" id="PTHR14969">
    <property type="entry name" value="SPHINGOSINE-1-PHOSPHATE PHOSPHOHYDROLASE"/>
    <property type="match status" value="1"/>
</dbReference>
<dbReference type="Gene3D" id="1.20.144.10">
    <property type="entry name" value="Phosphatidic acid phosphatase type 2/haloperoxidase"/>
    <property type="match status" value="1"/>
</dbReference>
<sequence>MKRLSLFIPLVLFWSFMAQAETDSLRTEDSTLRRQPWEWGVSTLPFMGVAAAVAPSLDGAIRGIRMQSLPPFRSHYDDYLQYSPLALQLSAALFGLKGSHSSPYELLTTDALSVASTLILVNTTKWLTHRLRPDGSSANSFPSGHTATAFMGAELLDIEYGARYPWLSALGYSAAYATGVGRILNNRHWASDVWAGAGVGILSAQIGSILSDLLWGKKGTFLYEIPSSKDLPHTLSIHYGTSQLTQHYYKASIRQAIRNEVALLFPVSSEEEVLLDCGVVGGNLLQISGYDVPNNTDWYFGFKGDICYYPAPRIALGAAPFYYVYPAAPSAPGSVLLGELGLRALLDYDIRPHRSFRFFVGASHSTAYYPKEEGASSSEDNVVATPLRLSFELGIALLLHL</sequence>
<evidence type="ECO:0000256" key="1">
    <source>
        <dbReference type="SAM" id="SignalP"/>
    </source>
</evidence>
<gene>
    <name evidence="3" type="ORF">POREN0001_0595</name>
</gene>
<feature type="domain" description="Phosphatidic acid phosphatase type 2/haloperoxidase" evidence="2">
    <location>
        <begin position="108"/>
        <end position="208"/>
    </location>
</feature>
<dbReference type="EMBL" id="ACNN01000007">
    <property type="protein sequence ID" value="EEN83391.1"/>
    <property type="molecule type" value="Genomic_DNA"/>
</dbReference>
<dbReference type="GeneID" id="93364947"/>
<dbReference type="InterPro" id="IPR036938">
    <property type="entry name" value="PAP2/HPO_sf"/>
</dbReference>
<reference evidence="3 4" key="1">
    <citation type="submission" date="2009-04" db="EMBL/GenBank/DDBJ databases">
        <authorList>
            <person name="Sebastian Y."/>
            <person name="Madupu R."/>
            <person name="Durkin A.S."/>
            <person name="Torralba M."/>
            <person name="Methe B."/>
            <person name="Sutton G.G."/>
            <person name="Strausberg R.L."/>
            <person name="Nelson K.E."/>
        </authorList>
    </citation>
    <scope>NUCLEOTIDE SEQUENCE [LARGE SCALE GENOMIC DNA]</scope>
    <source>
        <strain evidence="4">ATCC 35406 / BCRC 14492 / JCM 8526 / NCTC 13058 / HG 370</strain>
    </source>
</reference>
<organism evidence="3 4">
    <name type="scientific">Porphyromonas endodontalis (strain ATCC 35406 / DSM 24491 / JCM 8526 / CCUG 16442 / BCRC 14492 / NCTC 13058 / HG 370)</name>
    <name type="common">Bacteroides endodontalis</name>
    <dbReference type="NCBI Taxonomy" id="553175"/>
    <lineage>
        <taxon>Bacteria</taxon>
        <taxon>Pseudomonadati</taxon>
        <taxon>Bacteroidota</taxon>
        <taxon>Bacteroidia</taxon>
        <taxon>Bacteroidales</taxon>
        <taxon>Porphyromonadaceae</taxon>
        <taxon>Porphyromonas</taxon>
    </lineage>
</organism>
<dbReference type="SMART" id="SM00014">
    <property type="entry name" value="acidPPc"/>
    <property type="match status" value="1"/>
</dbReference>
<dbReference type="Proteomes" id="UP000004295">
    <property type="component" value="Unassembled WGS sequence"/>
</dbReference>
<evidence type="ECO:0000259" key="2">
    <source>
        <dbReference type="SMART" id="SM00014"/>
    </source>
</evidence>
<dbReference type="CDD" id="cd03394">
    <property type="entry name" value="PAP2_like_5"/>
    <property type="match status" value="1"/>
</dbReference>
<dbReference type="Pfam" id="PF01569">
    <property type="entry name" value="PAP2"/>
    <property type="match status" value="1"/>
</dbReference>
<dbReference type="SUPFAM" id="SSF48317">
    <property type="entry name" value="Acid phosphatase/Vanadium-dependent haloperoxidase"/>
    <property type="match status" value="1"/>
</dbReference>
<comment type="caution">
    <text evidence="3">The sequence shown here is derived from an EMBL/GenBank/DDBJ whole genome shotgun (WGS) entry which is preliminary data.</text>
</comment>
<dbReference type="STRING" id="553175.POREN0001_0595"/>